<evidence type="ECO:0000256" key="1">
    <source>
        <dbReference type="SAM" id="MobiDB-lite"/>
    </source>
</evidence>
<dbReference type="WBParaSite" id="ECPE_0000602301-mRNA-1">
    <property type="protein sequence ID" value="ECPE_0000602301-mRNA-1"/>
    <property type="gene ID" value="ECPE_0000602301"/>
</dbReference>
<protein>
    <submittedName>
        <fullName evidence="4">THAP-type domain-containing protein</fullName>
    </submittedName>
</protein>
<reference evidence="2 3" key="2">
    <citation type="submission" date="2018-11" db="EMBL/GenBank/DDBJ databases">
        <authorList>
            <consortium name="Pathogen Informatics"/>
        </authorList>
    </citation>
    <scope>NUCLEOTIDE SEQUENCE [LARGE SCALE GENOMIC DNA]</scope>
    <source>
        <strain evidence="2 3">Egypt</strain>
    </source>
</reference>
<evidence type="ECO:0000313" key="3">
    <source>
        <dbReference type="Proteomes" id="UP000272942"/>
    </source>
</evidence>
<name>A0A183AGC5_9TREM</name>
<dbReference type="AlphaFoldDB" id="A0A183AGC5"/>
<dbReference type="Proteomes" id="UP000272942">
    <property type="component" value="Unassembled WGS sequence"/>
</dbReference>
<reference evidence="4" key="1">
    <citation type="submission" date="2016-06" db="UniProtKB">
        <authorList>
            <consortium name="WormBaseParasite"/>
        </authorList>
    </citation>
    <scope>IDENTIFICATION</scope>
</reference>
<feature type="region of interest" description="Disordered" evidence="1">
    <location>
        <begin position="40"/>
        <end position="61"/>
    </location>
</feature>
<sequence>MSQERSGIKYSDLFKVPYSRAPKKWKSINMLLEDWGREDIGTREPCKSPTPRDTTLSQTDLNGTDKKSIIYVDLEAHTGSNKLLGMCSQMKCDA</sequence>
<accession>A0A183AGC5</accession>
<evidence type="ECO:0000313" key="2">
    <source>
        <dbReference type="EMBL" id="VDP77157.1"/>
    </source>
</evidence>
<gene>
    <name evidence="2" type="ORF">ECPE_LOCUS6010</name>
</gene>
<keyword evidence="3" id="KW-1185">Reference proteome</keyword>
<feature type="compositionally biased region" description="Polar residues" evidence="1">
    <location>
        <begin position="51"/>
        <end position="61"/>
    </location>
</feature>
<evidence type="ECO:0000313" key="4">
    <source>
        <dbReference type="WBParaSite" id="ECPE_0000602301-mRNA-1"/>
    </source>
</evidence>
<organism evidence="4">
    <name type="scientific">Echinostoma caproni</name>
    <dbReference type="NCBI Taxonomy" id="27848"/>
    <lineage>
        <taxon>Eukaryota</taxon>
        <taxon>Metazoa</taxon>
        <taxon>Spiralia</taxon>
        <taxon>Lophotrochozoa</taxon>
        <taxon>Platyhelminthes</taxon>
        <taxon>Trematoda</taxon>
        <taxon>Digenea</taxon>
        <taxon>Plagiorchiida</taxon>
        <taxon>Echinostomata</taxon>
        <taxon>Echinostomatoidea</taxon>
        <taxon>Echinostomatidae</taxon>
        <taxon>Echinostoma</taxon>
    </lineage>
</organism>
<proteinExistence type="predicted"/>
<dbReference type="EMBL" id="UZAN01042932">
    <property type="protein sequence ID" value="VDP77157.1"/>
    <property type="molecule type" value="Genomic_DNA"/>
</dbReference>